<name>A0A158HBN0_9BURK</name>
<sequence>MERARAKSGRAEEAGVGRQTVDVMVQVRFLPKFFGRPMAKDIGLRVVDALKTAAHHFPGSRQAVRLSAIHAMRGISWYGLDIGEQQGHSRRQRLMQREMVLAAHAPGKRKNVAGVAPVLRRRKSCKYASASEYYSRETVRSLTSIHDGLELGCCGNVEEAADVRVQRRITGCRVQVRVFDLR</sequence>
<evidence type="ECO:0000313" key="2">
    <source>
        <dbReference type="Proteomes" id="UP000054683"/>
    </source>
</evidence>
<gene>
    <name evidence="1" type="ORF">AWB69_04200</name>
</gene>
<dbReference type="AlphaFoldDB" id="A0A158HBN0"/>
<proteinExistence type="predicted"/>
<dbReference type="Proteomes" id="UP000054683">
    <property type="component" value="Unassembled WGS sequence"/>
</dbReference>
<accession>A0A158HBN0</accession>
<protein>
    <submittedName>
        <fullName evidence="1">Uncharacterized protein</fullName>
    </submittedName>
</protein>
<evidence type="ECO:0000313" key="1">
    <source>
        <dbReference type="EMBL" id="SAL41567.1"/>
    </source>
</evidence>
<dbReference type="EMBL" id="FCOK02000028">
    <property type="protein sequence ID" value="SAL41567.1"/>
    <property type="molecule type" value="Genomic_DNA"/>
</dbReference>
<organism evidence="1 2">
    <name type="scientific">Caballeronia udeis</name>
    <dbReference type="NCBI Taxonomy" id="1232866"/>
    <lineage>
        <taxon>Bacteria</taxon>
        <taxon>Pseudomonadati</taxon>
        <taxon>Pseudomonadota</taxon>
        <taxon>Betaproteobacteria</taxon>
        <taxon>Burkholderiales</taxon>
        <taxon>Burkholderiaceae</taxon>
        <taxon>Caballeronia</taxon>
    </lineage>
</organism>
<reference evidence="1 2" key="1">
    <citation type="submission" date="2016-01" db="EMBL/GenBank/DDBJ databases">
        <authorList>
            <person name="Oliw E.H."/>
        </authorList>
    </citation>
    <scope>NUCLEOTIDE SEQUENCE [LARGE SCALE GENOMIC DNA]</scope>
    <source>
        <strain evidence="1">LMG 27134</strain>
    </source>
</reference>